<name>A0ABQ1I5N6_9ALTE</name>
<protein>
    <submittedName>
        <fullName evidence="1">Uncharacterized protein</fullName>
    </submittedName>
</protein>
<keyword evidence="2" id="KW-1185">Reference proteome</keyword>
<organism evidence="1 2">
    <name type="scientific">Agarivorans gilvus</name>
    <dbReference type="NCBI Taxonomy" id="680279"/>
    <lineage>
        <taxon>Bacteria</taxon>
        <taxon>Pseudomonadati</taxon>
        <taxon>Pseudomonadota</taxon>
        <taxon>Gammaproteobacteria</taxon>
        <taxon>Alteromonadales</taxon>
        <taxon>Alteromonadaceae</taxon>
        <taxon>Agarivorans</taxon>
    </lineage>
</organism>
<evidence type="ECO:0000313" key="1">
    <source>
        <dbReference type="EMBL" id="GGB18911.1"/>
    </source>
</evidence>
<evidence type="ECO:0000313" key="2">
    <source>
        <dbReference type="Proteomes" id="UP000651977"/>
    </source>
</evidence>
<dbReference type="RefSeq" id="WP_055732642.1">
    <property type="nucleotide sequence ID" value="NZ_BMDY01000028.1"/>
</dbReference>
<sequence>MSLDLVEEQIPLLLGELEAFSSLMIKQVAQLNVQAERSLPELPEAKLLGLQRDLVEIEDLANLIAKVRCAELGEQLQLKLAQLRSYLHD</sequence>
<proteinExistence type="predicted"/>
<dbReference type="EMBL" id="BMDY01000028">
    <property type="protein sequence ID" value="GGB18911.1"/>
    <property type="molecule type" value="Genomic_DNA"/>
</dbReference>
<dbReference type="Proteomes" id="UP000651977">
    <property type="component" value="Unassembled WGS sequence"/>
</dbReference>
<accession>A0ABQ1I5N6</accession>
<gene>
    <name evidence="1" type="ORF">GCM10007414_35400</name>
</gene>
<reference evidence="2" key="1">
    <citation type="journal article" date="2019" name="Int. J. Syst. Evol. Microbiol.">
        <title>The Global Catalogue of Microorganisms (GCM) 10K type strain sequencing project: providing services to taxonomists for standard genome sequencing and annotation.</title>
        <authorList>
            <consortium name="The Broad Institute Genomics Platform"/>
            <consortium name="The Broad Institute Genome Sequencing Center for Infectious Disease"/>
            <person name="Wu L."/>
            <person name="Ma J."/>
        </authorList>
    </citation>
    <scope>NUCLEOTIDE SEQUENCE [LARGE SCALE GENOMIC DNA]</scope>
    <source>
        <strain evidence="2">CGMCC 1.10131</strain>
    </source>
</reference>
<comment type="caution">
    <text evidence="1">The sequence shown here is derived from an EMBL/GenBank/DDBJ whole genome shotgun (WGS) entry which is preliminary data.</text>
</comment>